<dbReference type="AlphaFoldDB" id="A0A812SRY3"/>
<protein>
    <submittedName>
        <fullName evidence="1">Uncharacterized protein</fullName>
    </submittedName>
</protein>
<evidence type="ECO:0000313" key="1">
    <source>
        <dbReference type="EMBL" id="CAE7486863.1"/>
    </source>
</evidence>
<reference evidence="1" key="1">
    <citation type="submission" date="2021-02" db="EMBL/GenBank/DDBJ databases">
        <authorList>
            <person name="Dougan E. K."/>
            <person name="Rhodes N."/>
            <person name="Thang M."/>
            <person name="Chan C."/>
        </authorList>
    </citation>
    <scope>NUCLEOTIDE SEQUENCE</scope>
</reference>
<dbReference type="Proteomes" id="UP000604046">
    <property type="component" value="Unassembled WGS sequence"/>
</dbReference>
<keyword evidence="2" id="KW-1185">Reference proteome</keyword>
<comment type="caution">
    <text evidence="1">The sequence shown here is derived from an EMBL/GenBank/DDBJ whole genome shotgun (WGS) entry which is preliminary data.</text>
</comment>
<name>A0A812SRY3_9DINO</name>
<dbReference type="EMBL" id="CAJNDS010002462">
    <property type="protein sequence ID" value="CAE7486863.1"/>
    <property type="molecule type" value="Genomic_DNA"/>
</dbReference>
<evidence type="ECO:0000313" key="2">
    <source>
        <dbReference type="Proteomes" id="UP000604046"/>
    </source>
</evidence>
<sequence>MAKAKHGASTRTSPTLHICAMAWCGILRDQLPVSNGSSIYVGGYIRTSSTQSGADTMLDHTSHLTTWLTTAARTMTPTRALKSRLRLSVR</sequence>
<gene>
    <name evidence="1" type="ORF">SNAT2548_LOCUS27309</name>
</gene>
<organism evidence="1 2">
    <name type="scientific">Symbiodinium natans</name>
    <dbReference type="NCBI Taxonomy" id="878477"/>
    <lineage>
        <taxon>Eukaryota</taxon>
        <taxon>Sar</taxon>
        <taxon>Alveolata</taxon>
        <taxon>Dinophyceae</taxon>
        <taxon>Suessiales</taxon>
        <taxon>Symbiodiniaceae</taxon>
        <taxon>Symbiodinium</taxon>
    </lineage>
</organism>
<accession>A0A812SRY3</accession>
<proteinExistence type="predicted"/>